<proteinExistence type="predicted"/>
<accession>A0ABR0G024</accession>
<evidence type="ECO:0000313" key="3">
    <source>
        <dbReference type="EMBL" id="KAK4649050.1"/>
    </source>
</evidence>
<feature type="region of interest" description="Disordered" evidence="1">
    <location>
        <begin position="19"/>
        <end position="85"/>
    </location>
</feature>
<feature type="compositionally biased region" description="Low complexity" evidence="1">
    <location>
        <begin position="52"/>
        <end position="62"/>
    </location>
</feature>
<organism evidence="3 4">
    <name type="scientific">Podospora bellae-mahoneyi</name>
    <dbReference type="NCBI Taxonomy" id="2093777"/>
    <lineage>
        <taxon>Eukaryota</taxon>
        <taxon>Fungi</taxon>
        <taxon>Dikarya</taxon>
        <taxon>Ascomycota</taxon>
        <taxon>Pezizomycotina</taxon>
        <taxon>Sordariomycetes</taxon>
        <taxon>Sordariomycetidae</taxon>
        <taxon>Sordariales</taxon>
        <taxon>Podosporaceae</taxon>
        <taxon>Podospora</taxon>
    </lineage>
</organism>
<sequence>MKLSCALFSAILALSASALPAPHNGGNHGGVSAADRRGRNASRVSSSAIASATAAPTATAVPATPPPAAGGGEGGEEGEENEVEQEAQFGEAVELGGGNIKTDTLFPAGTNGVFEVEFQNQEGRSMIVTENKSPAAPPPGFKALEPVSYKVAIAGGGTDGLTLQKIDYILTADNTLDISAGQIGRFCPEANGFVIGAGVGELEFELEENELTLTVDSLVGEWGIFVPDNAAAGGAGAGVGAEAGAGTGAAGGACGAGTTCRALLDALQRLSGRA</sequence>
<dbReference type="EMBL" id="JAFFGZ010000001">
    <property type="protein sequence ID" value="KAK4649050.1"/>
    <property type="molecule type" value="Genomic_DNA"/>
</dbReference>
<reference evidence="3 4" key="1">
    <citation type="journal article" date="2023" name="bioRxiv">
        <title>High-quality genome assemblies of four members of thePodospora anserinaspecies complex.</title>
        <authorList>
            <person name="Ament-Velasquez S.L."/>
            <person name="Vogan A.A."/>
            <person name="Wallerman O."/>
            <person name="Hartmann F."/>
            <person name="Gautier V."/>
            <person name="Silar P."/>
            <person name="Giraud T."/>
            <person name="Johannesson H."/>
        </authorList>
    </citation>
    <scope>NUCLEOTIDE SEQUENCE [LARGE SCALE GENOMIC DNA]</scope>
    <source>
        <strain evidence="3 4">CBS 112042</strain>
    </source>
</reference>
<evidence type="ECO:0000313" key="4">
    <source>
        <dbReference type="Proteomes" id="UP001322138"/>
    </source>
</evidence>
<comment type="caution">
    <text evidence="3">The sequence shown here is derived from an EMBL/GenBank/DDBJ whole genome shotgun (WGS) entry which is preliminary data.</text>
</comment>
<name>A0ABR0G024_9PEZI</name>
<gene>
    <name evidence="3" type="ORF">QC761_115540</name>
</gene>
<dbReference type="Proteomes" id="UP001322138">
    <property type="component" value="Unassembled WGS sequence"/>
</dbReference>
<feature type="signal peptide" evidence="2">
    <location>
        <begin position="1"/>
        <end position="18"/>
    </location>
</feature>
<evidence type="ECO:0008006" key="5">
    <source>
        <dbReference type="Google" id="ProtNLM"/>
    </source>
</evidence>
<evidence type="ECO:0000256" key="2">
    <source>
        <dbReference type="SAM" id="SignalP"/>
    </source>
</evidence>
<dbReference type="RefSeq" id="XP_062738025.1">
    <property type="nucleotide sequence ID" value="XM_062874828.1"/>
</dbReference>
<evidence type="ECO:0000256" key="1">
    <source>
        <dbReference type="SAM" id="MobiDB-lite"/>
    </source>
</evidence>
<keyword evidence="4" id="KW-1185">Reference proteome</keyword>
<feature type="chain" id="PRO_5046693944" description="Accumulation-associated protein" evidence="2">
    <location>
        <begin position="19"/>
        <end position="274"/>
    </location>
</feature>
<protein>
    <recommendedName>
        <fullName evidence="5">Accumulation-associated protein</fullName>
    </recommendedName>
</protein>
<dbReference type="GeneID" id="87894310"/>
<feature type="compositionally biased region" description="Acidic residues" evidence="1">
    <location>
        <begin position="74"/>
        <end position="85"/>
    </location>
</feature>
<keyword evidence="2" id="KW-0732">Signal</keyword>